<dbReference type="NCBIfam" id="TIGR03936">
    <property type="entry name" value="sam_1_link_chp"/>
    <property type="match status" value="1"/>
</dbReference>
<dbReference type="EMBL" id="JAGGJZ010000007">
    <property type="protein sequence ID" value="MBP1890462.1"/>
    <property type="molecule type" value="Genomic_DNA"/>
</dbReference>
<protein>
    <submittedName>
        <fullName evidence="2">Radical SAM-linked protein</fullName>
    </submittedName>
</protein>
<gene>
    <name evidence="2" type="ORF">J2Z53_002062</name>
</gene>
<reference evidence="2 3" key="1">
    <citation type="submission" date="2021-03" db="EMBL/GenBank/DDBJ databases">
        <title>Genomic Encyclopedia of Type Strains, Phase IV (KMG-IV): sequencing the most valuable type-strain genomes for metagenomic binning, comparative biology and taxonomic classification.</title>
        <authorList>
            <person name="Goeker M."/>
        </authorList>
    </citation>
    <scope>NUCLEOTIDE SEQUENCE [LARGE SCALE GENOMIC DNA]</scope>
    <source>
        <strain evidence="2 3">DSM 3984</strain>
    </source>
</reference>
<name>A0ABS4F300_9CLOT</name>
<organism evidence="2 3">
    <name type="scientific">Clostridium moniliforme</name>
    <dbReference type="NCBI Taxonomy" id="39489"/>
    <lineage>
        <taxon>Bacteria</taxon>
        <taxon>Bacillati</taxon>
        <taxon>Bacillota</taxon>
        <taxon>Clostridia</taxon>
        <taxon>Eubacteriales</taxon>
        <taxon>Clostridiaceae</taxon>
        <taxon>Clostridium</taxon>
    </lineage>
</organism>
<evidence type="ECO:0000313" key="3">
    <source>
        <dbReference type="Proteomes" id="UP000783390"/>
    </source>
</evidence>
<dbReference type="Proteomes" id="UP000783390">
    <property type="component" value="Unassembled WGS sequence"/>
</dbReference>
<evidence type="ECO:0000313" key="2">
    <source>
        <dbReference type="EMBL" id="MBP1890462.1"/>
    </source>
</evidence>
<keyword evidence="3" id="KW-1185">Reference proteome</keyword>
<feature type="domain" description="DUF2344" evidence="1">
    <location>
        <begin position="4"/>
        <end position="194"/>
    </location>
</feature>
<accession>A0ABS4F300</accession>
<sequence>MKVRYLIKFTKEPEIKFVAHLDLMRTIQRVIRRSELPVDYSKGFNPHMSLSIAQPLSVGVFSSGEYMDVVFKDKVNEDEIIDRLNKSTVSGIKFLKAVGVEPPKPNEKKLPQGMALIDAARYTIKMEYNDTSKFEEEIKNLLAKKEWVMIKRTKKGEREVDIKPLVHEVNYCVENNEVILNILISSGSREHLSPDLFVKLIKDNTTNCNEESFVQIKREEMYFMKGETLVPLYECV</sequence>
<comment type="caution">
    <text evidence="2">The sequence shown here is derived from an EMBL/GenBank/DDBJ whole genome shotgun (WGS) entry which is preliminary data.</text>
</comment>
<dbReference type="InterPro" id="IPR018768">
    <property type="entry name" value="DUF2344"/>
</dbReference>
<evidence type="ECO:0000259" key="1">
    <source>
        <dbReference type="Pfam" id="PF10105"/>
    </source>
</evidence>
<proteinExistence type="predicted"/>
<dbReference type="Pfam" id="PF10105">
    <property type="entry name" value="DUF2344"/>
    <property type="match status" value="1"/>
</dbReference>